<keyword evidence="1" id="KW-0670">Pyruvate</keyword>
<dbReference type="Pfam" id="PF11233">
    <property type="entry name" value="DUF3035"/>
    <property type="match status" value="1"/>
</dbReference>
<evidence type="ECO:0000313" key="1">
    <source>
        <dbReference type="EMBL" id="ATI43220.1"/>
    </source>
</evidence>
<dbReference type="KEGG" id="cmag:CBW24_00110"/>
<keyword evidence="1" id="KW-0808">Transferase</keyword>
<sequence length="177" mass="19341">MQSATGRNMIACALVALTLAACGDRDPELMNINRSQRTPDEFAILPNKPIQQPETYAALPTPTPGGGNLVDPTPDADAVAALGGDPRRVARNGGPLVGDPGLLNHSLRYGRRDAIRAELAAADLEYRRKNDGRLLERLFNLTIYYKAYEPYALDQHAELERWRRAGARTPAAPPQVE</sequence>
<keyword evidence="1" id="KW-0012">Acyltransferase</keyword>
<organism evidence="1 2">
    <name type="scientific">Pacificitalea manganoxidans</name>
    <dbReference type="NCBI Taxonomy" id="1411902"/>
    <lineage>
        <taxon>Bacteria</taxon>
        <taxon>Pseudomonadati</taxon>
        <taxon>Pseudomonadota</taxon>
        <taxon>Alphaproteobacteria</taxon>
        <taxon>Rhodobacterales</taxon>
        <taxon>Paracoccaceae</taxon>
        <taxon>Pacificitalea</taxon>
    </lineage>
</organism>
<dbReference type="AlphaFoldDB" id="A0A291M2T7"/>
<dbReference type="Proteomes" id="UP000219050">
    <property type="component" value="Chromosome"/>
</dbReference>
<proteinExistence type="predicted"/>
<protein>
    <submittedName>
        <fullName evidence="1">Pyruvate/2-oxoglutarate dehydrogenase complex, dihydrolipoamide acyltransferase (E2) component</fullName>
    </submittedName>
</protein>
<dbReference type="PROSITE" id="PS51257">
    <property type="entry name" value="PROKAR_LIPOPROTEIN"/>
    <property type="match status" value="1"/>
</dbReference>
<evidence type="ECO:0000313" key="2">
    <source>
        <dbReference type="Proteomes" id="UP000219050"/>
    </source>
</evidence>
<name>A0A291M2T7_9RHOB</name>
<reference evidence="1 2" key="1">
    <citation type="submission" date="2017-05" db="EMBL/GenBank/DDBJ databases">
        <title>Comparative genomic and metabolic analysis of manganese-oxidizing mechanisms in Celeribater manganoxidans DY25T: its adaption to the environment of polymetallic nodule.</title>
        <authorList>
            <person name="Wang X."/>
        </authorList>
    </citation>
    <scope>NUCLEOTIDE SEQUENCE [LARGE SCALE GENOMIC DNA]</scope>
    <source>
        <strain evidence="1 2">DY25</strain>
    </source>
</reference>
<keyword evidence="2" id="KW-1185">Reference proteome</keyword>
<dbReference type="EMBL" id="CP021404">
    <property type="protein sequence ID" value="ATI43220.1"/>
    <property type="molecule type" value="Genomic_DNA"/>
</dbReference>
<dbReference type="InterPro" id="IPR021395">
    <property type="entry name" value="DUF3035"/>
</dbReference>
<dbReference type="RefSeq" id="WP_097374065.1">
    <property type="nucleotide sequence ID" value="NZ_CP021404.1"/>
</dbReference>
<dbReference type="OrthoDB" id="7876689at2"/>
<gene>
    <name evidence="1" type="ORF">CBW24_00110</name>
</gene>
<accession>A0A291M2T7</accession>
<dbReference type="GO" id="GO:0016746">
    <property type="term" value="F:acyltransferase activity"/>
    <property type="evidence" value="ECO:0007669"/>
    <property type="project" value="UniProtKB-KW"/>
</dbReference>